<protein>
    <submittedName>
        <fullName evidence="1">DUF4192 family protein</fullName>
    </submittedName>
</protein>
<gene>
    <name evidence="1" type="ORF">ACFFTO_18160</name>
</gene>
<dbReference type="RefSeq" id="WP_378194812.1">
    <property type="nucleotide sequence ID" value="NZ_JBHMBK010000012.1"/>
</dbReference>
<sequence>MTTYLTPGELIGSVPDTCADTLHVIALPSHPRTSPGRLTAPTGAAFPATRVRGLTTREIAAHVQAALPAERDTDLVVVVIAADCVRQGPPLRAAIAALEADLHPAGHTVLGRYWAPHTRPGAPWRDYRRPTHLGTVIAPRADLDFAGPLQLGGDAPTPTWALPFAAPGETLPASVSRFARRVVPFLVRRGDEANRIVAHAITQAGRGEFVDDAAALAVTTALADNAVYGPLLLQPADLDPQRIEQLWMALYRGSTEHNARARLATLIAASAVRRGDDPLTACALVHAHGAPGAATVGLLFQQDASADVVEHELDEIVGRVGATRW</sequence>
<dbReference type="Pfam" id="PF13830">
    <property type="entry name" value="DUF4192"/>
    <property type="match status" value="1"/>
</dbReference>
<evidence type="ECO:0000313" key="2">
    <source>
        <dbReference type="Proteomes" id="UP001589535"/>
    </source>
</evidence>
<dbReference type="InterPro" id="IPR025447">
    <property type="entry name" value="DUF4192"/>
</dbReference>
<dbReference type="EMBL" id="JBHMBK010000012">
    <property type="protein sequence ID" value="MFB9686125.1"/>
    <property type="molecule type" value="Genomic_DNA"/>
</dbReference>
<accession>A0ABV5U6W7</accession>
<proteinExistence type="predicted"/>
<keyword evidence="2" id="KW-1185">Reference proteome</keyword>
<evidence type="ECO:0000313" key="1">
    <source>
        <dbReference type="EMBL" id="MFB9686125.1"/>
    </source>
</evidence>
<dbReference type="Proteomes" id="UP001589535">
    <property type="component" value="Unassembled WGS sequence"/>
</dbReference>
<name>A0ABV5U6W7_9PSEU</name>
<comment type="caution">
    <text evidence="1">The sequence shown here is derived from an EMBL/GenBank/DDBJ whole genome shotgun (WGS) entry which is preliminary data.</text>
</comment>
<reference evidence="1 2" key="1">
    <citation type="submission" date="2024-09" db="EMBL/GenBank/DDBJ databases">
        <authorList>
            <person name="Sun Q."/>
            <person name="Mori K."/>
        </authorList>
    </citation>
    <scope>NUCLEOTIDE SEQUENCE [LARGE SCALE GENOMIC DNA]</scope>
    <source>
        <strain evidence="1 2">JCM 13852</strain>
    </source>
</reference>
<organism evidence="1 2">
    <name type="scientific">Amycolatopsis plumensis</name>
    <dbReference type="NCBI Taxonomy" id="236508"/>
    <lineage>
        <taxon>Bacteria</taxon>
        <taxon>Bacillati</taxon>
        <taxon>Actinomycetota</taxon>
        <taxon>Actinomycetes</taxon>
        <taxon>Pseudonocardiales</taxon>
        <taxon>Pseudonocardiaceae</taxon>
        <taxon>Amycolatopsis</taxon>
    </lineage>
</organism>